<evidence type="ECO:0000313" key="18">
    <source>
        <dbReference type="Proteomes" id="UP000305067"/>
    </source>
</evidence>
<gene>
    <name evidence="17" type="ORF">BDV98DRAFT_509458</name>
</gene>
<dbReference type="AlphaFoldDB" id="A0A5C3QDG9"/>
<dbReference type="GO" id="GO:0098552">
    <property type="term" value="C:side of membrane"/>
    <property type="evidence" value="ECO:0007669"/>
    <property type="project" value="UniProtKB-KW"/>
</dbReference>
<evidence type="ECO:0000256" key="8">
    <source>
        <dbReference type="ARBA" id="ARBA00023285"/>
    </source>
</evidence>
<reference evidence="17 18" key="1">
    <citation type="journal article" date="2019" name="Nat. Ecol. Evol.">
        <title>Megaphylogeny resolves global patterns of mushroom evolution.</title>
        <authorList>
            <person name="Varga T."/>
            <person name="Krizsan K."/>
            <person name="Foldi C."/>
            <person name="Dima B."/>
            <person name="Sanchez-Garcia M."/>
            <person name="Sanchez-Ramirez S."/>
            <person name="Szollosi G.J."/>
            <person name="Szarkandi J.G."/>
            <person name="Papp V."/>
            <person name="Albert L."/>
            <person name="Andreopoulos W."/>
            <person name="Angelini C."/>
            <person name="Antonin V."/>
            <person name="Barry K.W."/>
            <person name="Bougher N.L."/>
            <person name="Buchanan P."/>
            <person name="Buyck B."/>
            <person name="Bense V."/>
            <person name="Catcheside P."/>
            <person name="Chovatia M."/>
            <person name="Cooper J."/>
            <person name="Damon W."/>
            <person name="Desjardin D."/>
            <person name="Finy P."/>
            <person name="Geml J."/>
            <person name="Haridas S."/>
            <person name="Hughes K."/>
            <person name="Justo A."/>
            <person name="Karasinski D."/>
            <person name="Kautmanova I."/>
            <person name="Kiss B."/>
            <person name="Kocsube S."/>
            <person name="Kotiranta H."/>
            <person name="LaButti K.M."/>
            <person name="Lechner B.E."/>
            <person name="Liimatainen K."/>
            <person name="Lipzen A."/>
            <person name="Lukacs Z."/>
            <person name="Mihaltcheva S."/>
            <person name="Morgado L.N."/>
            <person name="Niskanen T."/>
            <person name="Noordeloos M.E."/>
            <person name="Ohm R.A."/>
            <person name="Ortiz-Santana B."/>
            <person name="Ovrebo C."/>
            <person name="Racz N."/>
            <person name="Riley R."/>
            <person name="Savchenko A."/>
            <person name="Shiryaev A."/>
            <person name="Soop K."/>
            <person name="Spirin V."/>
            <person name="Szebenyi C."/>
            <person name="Tomsovsky M."/>
            <person name="Tulloss R.E."/>
            <person name="Uehling J."/>
            <person name="Grigoriev I.V."/>
            <person name="Vagvolgyi C."/>
            <person name="Papp T."/>
            <person name="Martin F.M."/>
            <person name="Miettinen O."/>
            <person name="Hibbett D.S."/>
            <person name="Nagy L.G."/>
        </authorList>
    </citation>
    <scope>NUCLEOTIDE SEQUENCE [LARGE SCALE GENOMIC DNA]</scope>
    <source>
        <strain evidence="17 18">CBS 309.79</strain>
    </source>
</reference>
<keyword evidence="15" id="KW-0732">Signal</keyword>
<evidence type="ECO:0000256" key="3">
    <source>
        <dbReference type="ARBA" id="ARBA00022475"/>
    </source>
</evidence>
<dbReference type="EC" id="3.5.1.41" evidence="12"/>
<dbReference type="GO" id="GO:0006032">
    <property type="term" value="P:chitin catabolic process"/>
    <property type="evidence" value="ECO:0007669"/>
    <property type="project" value="UniProtKB-KW"/>
</dbReference>
<accession>A0A5C3QDG9</accession>
<keyword evidence="18" id="KW-1185">Reference proteome</keyword>
<dbReference type="InterPro" id="IPR002509">
    <property type="entry name" value="NODB_dom"/>
</dbReference>
<evidence type="ECO:0000256" key="1">
    <source>
        <dbReference type="ARBA" id="ARBA00001941"/>
    </source>
</evidence>
<evidence type="ECO:0000256" key="12">
    <source>
        <dbReference type="ARBA" id="ARBA00024056"/>
    </source>
</evidence>
<dbReference type="Proteomes" id="UP000305067">
    <property type="component" value="Unassembled WGS sequence"/>
</dbReference>
<feature type="compositionally biased region" description="Low complexity" evidence="14">
    <location>
        <begin position="400"/>
        <end position="419"/>
    </location>
</feature>
<name>A0A5C3QDG9_9AGAR</name>
<dbReference type="GO" id="GO:0005886">
    <property type="term" value="C:plasma membrane"/>
    <property type="evidence" value="ECO:0007669"/>
    <property type="project" value="UniProtKB-SubCell"/>
</dbReference>
<dbReference type="PANTHER" id="PTHR10587">
    <property type="entry name" value="GLYCOSYL TRANSFERASE-RELATED"/>
    <property type="match status" value="1"/>
</dbReference>
<keyword evidence="9" id="KW-0449">Lipoprotein</keyword>
<protein>
    <recommendedName>
        <fullName evidence="12">chitin deacetylase</fullName>
        <ecNumber evidence="12">3.5.1.41</ecNumber>
    </recommendedName>
</protein>
<dbReference type="STRING" id="1884261.A0A5C3QDG9"/>
<keyword evidence="7" id="KW-0119">Carbohydrate metabolism</keyword>
<feature type="domain" description="NodB homology" evidence="16">
    <location>
        <begin position="154"/>
        <end position="350"/>
    </location>
</feature>
<evidence type="ECO:0000256" key="4">
    <source>
        <dbReference type="ARBA" id="ARBA00022622"/>
    </source>
</evidence>
<keyword evidence="3" id="KW-1003">Cell membrane</keyword>
<keyword evidence="6" id="KW-0472">Membrane</keyword>
<evidence type="ECO:0000256" key="14">
    <source>
        <dbReference type="SAM" id="MobiDB-lite"/>
    </source>
</evidence>
<evidence type="ECO:0000256" key="6">
    <source>
        <dbReference type="ARBA" id="ARBA00023136"/>
    </source>
</evidence>
<dbReference type="PROSITE" id="PS51677">
    <property type="entry name" value="NODB"/>
    <property type="match status" value="1"/>
</dbReference>
<comment type="subcellular location">
    <subcellularLocation>
        <location evidence="2">Cell membrane</location>
        <topology evidence="2">Lipid-anchor</topology>
        <topology evidence="2">GPI-anchor</topology>
    </subcellularLocation>
</comment>
<keyword evidence="5" id="KW-0146">Chitin degradation</keyword>
<keyword evidence="4" id="KW-0325">Glycoprotein</keyword>
<feature type="region of interest" description="Disordered" evidence="14">
    <location>
        <begin position="383"/>
        <end position="432"/>
    </location>
</feature>
<keyword evidence="8" id="KW-0170">Cobalt</keyword>
<evidence type="ECO:0000256" key="7">
    <source>
        <dbReference type="ARBA" id="ARBA00023277"/>
    </source>
</evidence>
<dbReference type="Pfam" id="PF01522">
    <property type="entry name" value="Polysacc_deac_1"/>
    <property type="match status" value="1"/>
</dbReference>
<dbReference type="InterPro" id="IPR050248">
    <property type="entry name" value="Polysacc_deacetylase_ArnD"/>
</dbReference>
<evidence type="ECO:0000256" key="15">
    <source>
        <dbReference type="SAM" id="SignalP"/>
    </source>
</evidence>
<comment type="catalytic activity">
    <reaction evidence="13">
        <text>[(1-&gt;4)-N-acetyl-beta-D-glucosaminyl](n) + n H2O = chitosan + n acetate</text>
        <dbReference type="Rhea" id="RHEA:10464"/>
        <dbReference type="Rhea" id="RHEA-COMP:9593"/>
        <dbReference type="Rhea" id="RHEA-COMP:9597"/>
        <dbReference type="ChEBI" id="CHEBI:15377"/>
        <dbReference type="ChEBI" id="CHEBI:17029"/>
        <dbReference type="ChEBI" id="CHEBI:30089"/>
        <dbReference type="ChEBI" id="CHEBI:57704"/>
        <dbReference type="EC" id="3.5.1.41"/>
    </reaction>
    <physiologicalReaction direction="left-to-right" evidence="13">
        <dbReference type="Rhea" id="RHEA:10465"/>
    </physiologicalReaction>
</comment>
<feature type="compositionally biased region" description="Acidic residues" evidence="14">
    <location>
        <begin position="383"/>
        <end position="399"/>
    </location>
</feature>
<dbReference type="GO" id="GO:0009272">
    <property type="term" value="P:fungal-type cell wall biogenesis"/>
    <property type="evidence" value="ECO:0007669"/>
    <property type="project" value="UniProtKB-ARBA"/>
</dbReference>
<dbReference type="InterPro" id="IPR011330">
    <property type="entry name" value="Glyco_hydro/deAcase_b/a-brl"/>
</dbReference>
<dbReference type="PANTHER" id="PTHR10587:SF135">
    <property type="entry name" value="CHITIN DEACETYLASE 3"/>
    <property type="match status" value="1"/>
</dbReference>
<sequence>MARSVLASTLVICAVSLSATARFDHPRRHDHEHGIARSLPKQWYHEDESHPVHKLFTRQEGKNDGQTYPAVGSAEWSAIFPAEAVNVLPMMRQEWKDALKAAEDAGKIPKIPQTTVVPDKQPVYPDGVDGASQDICNAGFGCRQPDDIWNGLDGHFGVNFDDGPFDKGSEELYDFLSSHGTRIPTTHFVVGRHIRNLPQMFNRLVNEVKGDLAVHTYTHRQLTPLSNEEVVAELAWTMEIIRQSSGGRIPRFWRPPTGDADNRIRALAKEVLGMEMIMWNFNTDDFTIAPIEDPAARQAAAESNAAKFKGWIEGPKSPGLIVLEHETSTEAVKMFKDAVPLIEGAGWKWASVVQITEGQVDPFGAYSNVNGEGDVSAGVIGEVDEDDDEPADGGDETPDPTDSGSQSPPGGPSSSTGGPANPTNTPENDEESKALALGASYLIAGVSAAIGAFNLVL</sequence>
<feature type="signal peptide" evidence="15">
    <location>
        <begin position="1"/>
        <end position="21"/>
    </location>
</feature>
<evidence type="ECO:0000256" key="2">
    <source>
        <dbReference type="ARBA" id="ARBA00004609"/>
    </source>
</evidence>
<dbReference type="EMBL" id="ML178830">
    <property type="protein sequence ID" value="TFL00106.1"/>
    <property type="molecule type" value="Genomic_DNA"/>
</dbReference>
<dbReference type="GO" id="GO:0000272">
    <property type="term" value="P:polysaccharide catabolic process"/>
    <property type="evidence" value="ECO:0007669"/>
    <property type="project" value="UniProtKB-KW"/>
</dbReference>
<keyword evidence="4" id="KW-0336">GPI-anchor</keyword>
<dbReference type="GO" id="GO:0071555">
    <property type="term" value="P:cell wall organization"/>
    <property type="evidence" value="ECO:0007669"/>
    <property type="project" value="UniProtKB-KW"/>
</dbReference>
<dbReference type="SUPFAM" id="SSF88713">
    <property type="entry name" value="Glycoside hydrolase/deacetylase"/>
    <property type="match status" value="1"/>
</dbReference>
<evidence type="ECO:0000259" key="16">
    <source>
        <dbReference type="PROSITE" id="PS51677"/>
    </source>
</evidence>
<feature type="chain" id="PRO_5022949591" description="chitin deacetylase" evidence="15">
    <location>
        <begin position="22"/>
        <end position="457"/>
    </location>
</feature>
<evidence type="ECO:0000256" key="10">
    <source>
        <dbReference type="ARBA" id="ARBA00023316"/>
    </source>
</evidence>
<dbReference type="GO" id="GO:0004099">
    <property type="term" value="F:chitin deacetylase activity"/>
    <property type="evidence" value="ECO:0007669"/>
    <property type="project" value="UniProtKB-EC"/>
</dbReference>
<evidence type="ECO:0000256" key="11">
    <source>
        <dbReference type="ARBA" id="ARBA00023326"/>
    </source>
</evidence>
<comment type="cofactor">
    <cofactor evidence="1">
        <name>Co(2+)</name>
        <dbReference type="ChEBI" id="CHEBI:48828"/>
    </cofactor>
</comment>
<dbReference type="Gene3D" id="3.20.20.370">
    <property type="entry name" value="Glycoside hydrolase/deacetylase"/>
    <property type="match status" value="1"/>
</dbReference>
<organism evidence="17 18">
    <name type="scientific">Pterulicium gracile</name>
    <dbReference type="NCBI Taxonomy" id="1884261"/>
    <lineage>
        <taxon>Eukaryota</taxon>
        <taxon>Fungi</taxon>
        <taxon>Dikarya</taxon>
        <taxon>Basidiomycota</taxon>
        <taxon>Agaricomycotina</taxon>
        <taxon>Agaricomycetes</taxon>
        <taxon>Agaricomycetidae</taxon>
        <taxon>Agaricales</taxon>
        <taxon>Pleurotineae</taxon>
        <taxon>Pterulaceae</taxon>
        <taxon>Pterulicium</taxon>
    </lineage>
</organism>
<dbReference type="OrthoDB" id="407355at2759"/>
<proteinExistence type="predicted"/>
<evidence type="ECO:0000256" key="9">
    <source>
        <dbReference type="ARBA" id="ARBA00023288"/>
    </source>
</evidence>
<evidence type="ECO:0000256" key="13">
    <source>
        <dbReference type="ARBA" id="ARBA00048494"/>
    </source>
</evidence>
<evidence type="ECO:0000313" key="17">
    <source>
        <dbReference type="EMBL" id="TFL00106.1"/>
    </source>
</evidence>
<evidence type="ECO:0000256" key="5">
    <source>
        <dbReference type="ARBA" id="ARBA00023024"/>
    </source>
</evidence>
<keyword evidence="10" id="KW-0961">Cell wall biogenesis/degradation</keyword>
<keyword evidence="11" id="KW-0624">Polysaccharide degradation</keyword>